<gene>
    <name evidence="4" type="ORF">DFP72DRAFT_851376</name>
</gene>
<feature type="region of interest" description="Disordered" evidence="1">
    <location>
        <begin position="30"/>
        <end position="66"/>
    </location>
</feature>
<sequence>MVSGPFPPTNGPSFIPPHLKARKLVQMSETMGTGPPAQAPISENSENGTAAQTGSSPAQPQGKPSCKVKRVQCEAHRLNMLACLIMNPSTPLIYTFEEIIYKYPHEYLITQSQYPDSHGAAIKTWGDMKMKGSWPSKVPVTEQTIKPLFKGKMMMANHAKIFKLLIEPDQNDSPAVRAKFIAMCTWLDQEENDHEEMLELWEGVPKGINEFYSLNKLEEWIQLVRQAAVKEKKEKKKSHKKILSWFFSAAQTPFPDIPFSQFNEFIHDNFGNDITLAAQVASKPNEMGLSTSWIHALAFLLLQHKFSENKDKLYTENECIPSTPDAKITSLALKLDALVKDLGLFPYRTMGKLKSDAKHAQIPHVTLIKGATVHKNAFVLHGKCRECLTIYYADHERFKEPDSHLRLHLNNASYLKVGQTLWIDRACSRSVLSCMYSFHGSASAVTQHWNNSWGIPSGILITHRHIWQAFVQESTQMVAFDSNTTFTTPDNSNIDEIIQQAYLQLGNNGVIAASKGHACSECTHPYRATVGEDAPNAADGDYKPINMVVVDGIVMGPTHCAYPGCERALANARGESFCGHHLEVHGNKCRAVGCNNLNTTGTRAYQQHQTMWNDYQEAHTRGNLSGICRIIHRPDEALPWQNHRDPEELAHDCPQPDDENDSRKHYFGPSKFYCVETACAPCGAVIAWTKFDKSESPTKILALLKSTYPNPDDRPSYICIDTRWIVDTYYYKNHKDTDTLCKTWCNPTPEDGSNPNLITIERDNNGQLQARHHTVGHRYQLLQSRRAAAAPSCQWQKMALQLGAMRFELESMKTVMAVEIGAGVEQYEYCGSPTLVTHCMNVLSFGACLSKEQASLMGIKRRRSIERLIGTYLSKNF</sequence>
<dbReference type="Pfam" id="PF18718">
    <property type="entry name" value="CxC5"/>
    <property type="match status" value="1"/>
</dbReference>
<evidence type="ECO:0000313" key="4">
    <source>
        <dbReference type="EMBL" id="KAF6750848.1"/>
    </source>
</evidence>
<reference evidence="4 5" key="1">
    <citation type="submission" date="2020-07" db="EMBL/GenBank/DDBJ databases">
        <title>Comparative genomics of pyrophilous fungi reveals a link between fire events and developmental genes.</title>
        <authorList>
            <consortium name="DOE Joint Genome Institute"/>
            <person name="Steindorff A.S."/>
            <person name="Carver A."/>
            <person name="Calhoun S."/>
            <person name="Stillman K."/>
            <person name="Liu H."/>
            <person name="Lipzen A."/>
            <person name="Pangilinan J."/>
            <person name="Labutti K."/>
            <person name="Bruns T.D."/>
            <person name="Grigoriev I.V."/>
        </authorList>
    </citation>
    <scope>NUCLEOTIDE SEQUENCE [LARGE SCALE GENOMIC DNA]</scope>
    <source>
        <strain evidence="4 5">CBS 144469</strain>
    </source>
</reference>
<feature type="compositionally biased region" description="Polar residues" evidence="1">
    <location>
        <begin position="41"/>
        <end position="59"/>
    </location>
</feature>
<comment type="caution">
    <text evidence="4">The sequence shown here is derived from an EMBL/GenBank/DDBJ whole genome shotgun (WGS) entry which is preliminary data.</text>
</comment>
<evidence type="ECO:0000313" key="5">
    <source>
        <dbReference type="Proteomes" id="UP000521943"/>
    </source>
</evidence>
<evidence type="ECO:0000259" key="3">
    <source>
        <dbReference type="Pfam" id="PF18721"/>
    </source>
</evidence>
<evidence type="ECO:0000259" key="2">
    <source>
        <dbReference type="Pfam" id="PF18718"/>
    </source>
</evidence>
<feature type="domain" description="CxC6 like cysteine cluster associated with KDZ" evidence="3">
    <location>
        <begin position="549"/>
        <end position="613"/>
    </location>
</feature>
<protein>
    <recommendedName>
        <fullName evidence="6">CxC6 like cysteine cluster associated with KDZ domain-containing protein</fullName>
    </recommendedName>
</protein>
<dbReference type="InterPro" id="IPR040898">
    <property type="entry name" value="CxC6"/>
</dbReference>
<keyword evidence="5" id="KW-1185">Reference proteome</keyword>
<dbReference type="AlphaFoldDB" id="A0A8H6HS28"/>
<proteinExistence type="predicted"/>
<dbReference type="Pfam" id="PF18721">
    <property type="entry name" value="CxC6"/>
    <property type="match status" value="1"/>
</dbReference>
<accession>A0A8H6HS28</accession>
<dbReference type="InterPro" id="IPR041539">
    <property type="entry name" value="CxC5"/>
</dbReference>
<dbReference type="Proteomes" id="UP000521943">
    <property type="component" value="Unassembled WGS sequence"/>
</dbReference>
<evidence type="ECO:0008006" key="6">
    <source>
        <dbReference type="Google" id="ProtNLM"/>
    </source>
</evidence>
<feature type="domain" description="CxC5 like cysteine cluster associated with KDZ" evidence="2">
    <location>
        <begin position="354"/>
        <end position="452"/>
    </location>
</feature>
<dbReference type="OrthoDB" id="2527272at2759"/>
<evidence type="ECO:0000256" key="1">
    <source>
        <dbReference type="SAM" id="MobiDB-lite"/>
    </source>
</evidence>
<organism evidence="4 5">
    <name type="scientific">Ephemerocybe angulata</name>
    <dbReference type="NCBI Taxonomy" id="980116"/>
    <lineage>
        <taxon>Eukaryota</taxon>
        <taxon>Fungi</taxon>
        <taxon>Dikarya</taxon>
        <taxon>Basidiomycota</taxon>
        <taxon>Agaricomycotina</taxon>
        <taxon>Agaricomycetes</taxon>
        <taxon>Agaricomycetidae</taxon>
        <taxon>Agaricales</taxon>
        <taxon>Agaricineae</taxon>
        <taxon>Psathyrellaceae</taxon>
        <taxon>Ephemerocybe</taxon>
    </lineage>
</organism>
<dbReference type="EMBL" id="JACGCI010000054">
    <property type="protein sequence ID" value="KAF6750848.1"/>
    <property type="molecule type" value="Genomic_DNA"/>
</dbReference>
<name>A0A8H6HS28_9AGAR</name>